<evidence type="ECO:0000256" key="2">
    <source>
        <dbReference type="ARBA" id="ARBA00005245"/>
    </source>
</evidence>
<dbReference type="PANTHER" id="PTHR13202">
    <property type="entry name" value="MICROSOMAL SIGNAL PEPTIDASE 12 KDA SUBUNIT"/>
    <property type="match status" value="1"/>
</dbReference>
<protein>
    <recommendedName>
        <fullName evidence="3">Signal peptidase complex subunit 1</fullName>
    </recommendedName>
</protein>
<evidence type="ECO:0000256" key="8">
    <source>
        <dbReference type="ARBA" id="ARBA00045204"/>
    </source>
</evidence>
<comment type="subcellular location">
    <subcellularLocation>
        <location evidence="1">Endoplasmic reticulum membrane</location>
        <topology evidence="1">Multi-pass membrane protein</topology>
    </subcellularLocation>
</comment>
<evidence type="ECO:0000256" key="4">
    <source>
        <dbReference type="ARBA" id="ARBA00022692"/>
    </source>
</evidence>
<evidence type="ECO:0000256" key="7">
    <source>
        <dbReference type="ARBA" id="ARBA00023136"/>
    </source>
</evidence>
<proteinExistence type="inferred from homology"/>
<keyword evidence="7 9" id="KW-0472">Membrane</keyword>
<sequence length="91" mass="10524">MDGAQEILNELKQHLVMPIDFKAQQRLDHLSHIVLGIGSIVSFGYGYFTQSLYNMMVCFCVFFVMMLLIVLPPLPSYRKNNLKWVETKIAK</sequence>
<dbReference type="Proteomes" id="UP001623330">
    <property type="component" value="Unassembled WGS sequence"/>
</dbReference>
<evidence type="ECO:0000256" key="9">
    <source>
        <dbReference type="SAM" id="Phobius"/>
    </source>
</evidence>
<keyword evidence="4 9" id="KW-0812">Transmembrane</keyword>
<feature type="transmembrane region" description="Helical" evidence="9">
    <location>
        <begin position="54"/>
        <end position="74"/>
    </location>
</feature>
<evidence type="ECO:0000313" key="11">
    <source>
        <dbReference type="Proteomes" id="UP001623330"/>
    </source>
</evidence>
<name>A0ABR4NR92_9SACH</name>
<accession>A0ABR4NR92</accession>
<dbReference type="Pfam" id="PF06645">
    <property type="entry name" value="SPC12"/>
    <property type="match status" value="1"/>
</dbReference>
<gene>
    <name evidence="10" type="ORF">RNJ44_01109</name>
</gene>
<dbReference type="EMBL" id="JBEVYD010000009">
    <property type="protein sequence ID" value="KAL3230660.1"/>
    <property type="molecule type" value="Genomic_DNA"/>
</dbReference>
<keyword evidence="5" id="KW-0256">Endoplasmic reticulum</keyword>
<comment type="function">
    <text evidence="8">Component of the signal peptidase complex (SPC) which catalyzes the cleavage of N-terminal signal sequences from nascent proteins as they are translocated into the lumen of the endoplasmic reticulum. Dispensable for SPC enzymatic activity.</text>
</comment>
<evidence type="ECO:0000256" key="3">
    <source>
        <dbReference type="ARBA" id="ARBA00017059"/>
    </source>
</evidence>
<evidence type="ECO:0000256" key="1">
    <source>
        <dbReference type="ARBA" id="ARBA00004477"/>
    </source>
</evidence>
<keyword evidence="11" id="KW-1185">Reference proteome</keyword>
<comment type="caution">
    <text evidence="10">The sequence shown here is derived from an EMBL/GenBank/DDBJ whole genome shotgun (WGS) entry which is preliminary data.</text>
</comment>
<evidence type="ECO:0000256" key="6">
    <source>
        <dbReference type="ARBA" id="ARBA00022989"/>
    </source>
</evidence>
<evidence type="ECO:0000256" key="5">
    <source>
        <dbReference type="ARBA" id="ARBA00022824"/>
    </source>
</evidence>
<evidence type="ECO:0000313" key="10">
    <source>
        <dbReference type="EMBL" id="KAL3230660.1"/>
    </source>
</evidence>
<keyword evidence="6 9" id="KW-1133">Transmembrane helix</keyword>
<organism evidence="10 11">
    <name type="scientific">Nakaseomyces bracarensis</name>
    <dbReference type="NCBI Taxonomy" id="273131"/>
    <lineage>
        <taxon>Eukaryota</taxon>
        <taxon>Fungi</taxon>
        <taxon>Dikarya</taxon>
        <taxon>Ascomycota</taxon>
        <taxon>Saccharomycotina</taxon>
        <taxon>Saccharomycetes</taxon>
        <taxon>Saccharomycetales</taxon>
        <taxon>Saccharomycetaceae</taxon>
        <taxon>Nakaseomyces</taxon>
    </lineage>
</organism>
<dbReference type="PANTHER" id="PTHR13202:SF0">
    <property type="entry name" value="SIGNAL PEPTIDASE COMPLEX SUBUNIT 1"/>
    <property type="match status" value="1"/>
</dbReference>
<feature type="transmembrane region" description="Helical" evidence="9">
    <location>
        <begin position="30"/>
        <end position="48"/>
    </location>
</feature>
<comment type="similarity">
    <text evidence="2">Belongs to the SPCS1 family.</text>
</comment>
<reference evidence="10 11" key="1">
    <citation type="submission" date="2024-05" db="EMBL/GenBank/DDBJ databases">
        <title>Long read based assembly of the Candida bracarensis genome reveals expanded adhesin content.</title>
        <authorList>
            <person name="Marcet-Houben M."/>
            <person name="Ksiezopolska E."/>
            <person name="Gabaldon T."/>
        </authorList>
    </citation>
    <scope>NUCLEOTIDE SEQUENCE [LARGE SCALE GENOMIC DNA]</scope>
    <source>
        <strain evidence="10 11">CBM6</strain>
    </source>
</reference>
<dbReference type="InterPro" id="IPR009542">
    <property type="entry name" value="Spc1/SPCS1"/>
</dbReference>